<dbReference type="AlphaFoldDB" id="A0A8B8JL79"/>
<protein>
    <submittedName>
        <fullName evidence="9">WRKY transcription factor 1-like isoform X1</fullName>
    </submittedName>
</protein>
<dbReference type="Gene3D" id="2.20.25.80">
    <property type="entry name" value="WRKY domain"/>
    <property type="match status" value="1"/>
</dbReference>
<organism evidence="8 9">
    <name type="scientific">Abrus precatorius</name>
    <name type="common">Indian licorice</name>
    <name type="synonym">Glycine abrus</name>
    <dbReference type="NCBI Taxonomy" id="3816"/>
    <lineage>
        <taxon>Eukaryota</taxon>
        <taxon>Viridiplantae</taxon>
        <taxon>Streptophyta</taxon>
        <taxon>Embryophyta</taxon>
        <taxon>Tracheophyta</taxon>
        <taxon>Spermatophyta</taxon>
        <taxon>Magnoliopsida</taxon>
        <taxon>eudicotyledons</taxon>
        <taxon>Gunneridae</taxon>
        <taxon>Pentapetalae</taxon>
        <taxon>rosids</taxon>
        <taxon>fabids</taxon>
        <taxon>Fabales</taxon>
        <taxon>Fabaceae</taxon>
        <taxon>Papilionoideae</taxon>
        <taxon>50 kb inversion clade</taxon>
        <taxon>NPAAA clade</taxon>
        <taxon>indigoferoid/millettioid clade</taxon>
        <taxon>Abreae</taxon>
        <taxon>Abrus</taxon>
    </lineage>
</organism>
<comment type="subcellular location">
    <subcellularLocation>
        <location evidence="1">Nucleus</location>
    </subcellularLocation>
</comment>
<feature type="compositionally biased region" description="Polar residues" evidence="6">
    <location>
        <begin position="226"/>
        <end position="246"/>
    </location>
</feature>
<dbReference type="FunFam" id="2.20.25.80:FF:000003">
    <property type="entry name" value="WRKY transcription factor 57"/>
    <property type="match status" value="1"/>
</dbReference>
<dbReference type="KEGG" id="aprc:113847237"/>
<evidence type="ECO:0000256" key="4">
    <source>
        <dbReference type="ARBA" id="ARBA00023163"/>
    </source>
</evidence>
<dbReference type="GO" id="GO:0043565">
    <property type="term" value="F:sequence-specific DNA binding"/>
    <property type="evidence" value="ECO:0007669"/>
    <property type="project" value="InterPro"/>
</dbReference>
<dbReference type="GeneID" id="113847237"/>
<keyword evidence="8" id="KW-1185">Reference proteome</keyword>
<dbReference type="InterPro" id="IPR003657">
    <property type="entry name" value="WRKY_dom"/>
</dbReference>
<dbReference type="PROSITE" id="PS50811">
    <property type="entry name" value="WRKY"/>
    <property type="match status" value="1"/>
</dbReference>
<gene>
    <name evidence="9" type="primary">LOC113847237</name>
</gene>
<evidence type="ECO:0000256" key="6">
    <source>
        <dbReference type="SAM" id="MobiDB-lite"/>
    </source>
</evidence>
<keyword evidence="3" id="KW-0238">DNA-binding</keyword>
<accession>A0A8B8JL79</accession>
<dbReference type="Proteomes" id="UP000694853">
    <property type="component" value="Unplaced"/>
</dbReference>
<dbReference type="PANTHER" id="PTHR31221">
    <property type="entry name" value="WRKY TRANSCRIPTION FACTOR PROTEIN 1-RELATED"/>
    <property type="match status" value="1"/>
</dbReference>
<keyword evidence="2" id="KW-0805">Transcription regulation</keyword>
<evidence type="ECO:0000256" key="5">
    <source>
        <dbReference type="ARBA" id="ARBA00023242"/>
    </source>
</evidence>
<proteinExistence type="predicted"/>
<keyword evidence="5" id="KW-0539">Nucleus</keyword>
<evidence type="ECO:0000259" key="7">
    <source>
        <dbReference type="PROSITE" id="PS50811"/>
    </source>
</evidence>
<evidence type="ECO:0000256" key="3">
    <source>
        <dbReference type="ARBA" id="ARBA00023125"/>
    </source>
</evidence>
<evidence type="ECO:0000313" key="9">
    <source>
        <dbReference type="RefSeq" id="XP_027332014.1"/>
    </source>
</evidence>
<sequence length="246" mass="26633">MLMSLELTCSTCESRFVVQTSSEVDLVNDGYRWRKYGQKLVKGNTNPRSYYRCSNPGCPVKKHVERASHDSKIVITTYEGQHDHEIPSGRTVTNNAATSSHTVAVNGKAGTKSGGNSVCIDKGEHSCLDSANRLPDQLNGESITKSKTGDMVEFGMISNEGPDSKLSEQEQQNDNSEIKDNSVGNDIICHSGSGVPCKSNEQLKDEVKTTSEGSKDCLNVVAIHDTPNTGSEFNKQTSSDAEPVQS</sequence>
<dbReference type="InterPro" id="IPR044810">
    <property type="entry name" value="WRKY_plant"/>
</dbReference>
<evidence type="ECO:0000256" key="2">
    <source>
        <dbReference type="ARBA" id="ARBA00023015"/>
    </source>
</evidence>
<dbReference type="PANTHER" id="PTHR31221:SF125">
    <property type="entry name" value="WRKY TRANSCRIPTION FACTOR 1"/>
    <property type="match status" value="1"/>
</dbReference>
<feature type="region of interest" description="Disordered" evidence="6">
    <location>
        <begin position="222"/>
        <end position="246"/>
    </location>
</feature>
<reference evidence="9" key="2">
    <citation type="submission" date="2025-08" db="UniProtKB">
        <authorList>
            <consortium name="RefSeq"/>
        </authorList>
    </citation>
    <scope>IDENTIFICATION</scope>
    <source>
        <tissue evidence="9">Young leaves</tissue>
    </source>
</reference>
<dbReference type="Pfam" id="PF03106">
    <property type="entry name" value="WRKY"/>
    <property type="match status" value="1"/>
</dbReference>
<dbReference type="OrthoDB" id="1918969at2759"/>
<dbReference type="GO" id="GO:0003700">
    <property type="term" value="F:DNA-binding transcription factor activity"/>
    <property type="evidence" value="ECO:0007669"/>
    <property type="project" value="InterPro"/>
</dbReference>
<feature type="domain" description="WRKY" evidence="7">
    <location>
        <begin position="22"/>
        <end position="87"/>
    </location>
</feature>
<name>A0A8B8JL79_ABRPR</name>
<evidence type="ECO:0000313" key="8">
    <source>
        <dbReference type="Proteomes" id="UP000694853"/>
    </source>
</evidence>
<reference evidence="8" key="1">
    <citation type="journal article" date="2019" name="Toxins">
        <title>Detection of Abrin-Like and Prepropulchellin-Like Toxin Genes and Transcripts Using Whole Genome Sequencing and Full-Length Transcript Sequencing of Abrus precatorius.</title>
        <authorList>
            <person name="Hovde B.T."/>
            <person name="Daligault H.E."/>
            <person name="Hanschen E.R."/>
            <person name="Kunde Y.A."/>
            <person name="Johnson M.B."/>
            <person name="Starkenburg S.R."/>
            <person name="Johnson S.L."/>
        </authorList>
    </citation>
    <scope>NUCLEOTIDE SEQUENCE [LARGE SCALE GENOMIC DNA]</scope>
</reference>
<dbReference type="SMART" id="SM00774">
    <property type="entry name" value="WRKY"/>
    <property type="match status" value="1"/>
</dbReference>
<dbReference type="InterPro" id="IPR036576">
    <property type="entry name" value="WRKY_dom_sf"/>
</dbReference>
<keyword evidence="4" id="KW-0804">Transcription</keyword>
<dbReference type="GO" id="GO:0005634">
    <property type="term" value="C:nucleus"/>
    <property type="evidence" value="ECO:0007669"/>
    <property type="project" value="UniProtKB-SubCell"/>
</dbReference>
<dbReference type="RefSeq" id="XP_027332014.1">
    <property type="nucleotide sequence ID" value="XM_027476213.1"/>
</dbReference>
<feature type="region of interest" description="Disordered" evidence="6">
    <location>
        <begin position="138"/>
        <end position="185"/>
    </location>
</feature>
<dbReference type="SUPFAM" id="SSF118290">
    <property type="entry name" value="WRKY DNA-binding domain"/>
    <property type="match status" value="1"/>
</dbReference>
<evidence type="ECO:0000256" key="1">
    <source>
        <dbReference type="ARBA" id="ARBA00004123"/>
    </source>
</evidence>